<dbReference type="InterPro" id="IPR013249">
    <property type="entry name" value="RNA_pol_sigma70_r4_t2"/>
</dbReference>
<comment type="caution">
    <text evidence="8">The sequence shown here is derived from an EMBL/GenBank/DDBJ whole genome shotgun (WGS) entry which is preliminary data.</text>
</comment>
<evidence type="ECO:0000256" key="2">
    <source>
        <dbReference type="ARBA" id="ARBA00023015"/>
    </source>
</evidence>
<dbReference type="SUPFAM" id="SSF88659">
    <property type="entry name" value="Sigma3 and sigma4 domains of RNA polymerase sigma factors"/>
    <property type="match status" value="1"/>
</dbReference>
<dbReference type="SUPFAM" id="SSF88946">
    <property type="entry name" value="Sigma2 domain of RNA polymerase sigma factors"/>
    <property type="match status" value="1"/>
</dbReference>
<evidence type="ECO:0000259" key="6">
    <source>
        <dbReference type="Pfam" id="PF04542"/>
    </source>
</evidence>
<comment type="similarity">
    <text evidence="1">Belongs to the sigma-70 factor family. ECF subfamily.</text>
</comment>
<sequence length="232" mass="25489">MASGPPCCCGSWCAALVACPSTTGSPAGDTVTSSAATSTRTSEGELSNAVLQPLRQRLLRHARHALASTSVAEDLVQDTLMVVVVAAAARRGESSLQTWAMGILKHKIADWYRSPARRVTVSLDADDEALERDVDALFDAAGRWAEPVVAWSRPDHDEERRQLVRTLDECLNHLPAQTGRVFVMREWLGFENPEIAERLGLSPDNIRQILHRARMGLRQCMQAHWTPMGKPA</sequence>
<evidence type="ECO:0000256" key="4">
    <source>
        <dbReference type="ARBA" id="ARBA00023125"/>
    </source>
</evidence>
<dbReference type="NCBIfam" id="TIGR02943">
    <property type="entry name" value="Sig70_famx1"/>
    <property type="match status" value="1"/>
</dbReference>
<keyword evidence="5" id="KW-0804">Transcription</keyword>
<evidence type="ECO:0000256" key="3">
    <source>
        <dbReference type="ARBA" id="ARBA00023082"/>
    </source>
</evidence>
<evidence type="ECO:0000259" key="7">
    <source>
        <dbReference type="Pfam" id="PF08281"/>
    </source>
</evidence>
<dbReference type="Pfam" id="PF04542">
    <property type="entry name" value="Sigma70_r2"/>
    <property type="match status" value="1"/>
</dbReference>
<evidence type="ECO:0000313" key="8">
    <source>
        <dbReference type="EMBL" id="RVT49626.1"/>
    </source>
</evidence>
<keyword evidence="4" id="KW-0238">DNA-binding</keyword>
<dbReference type="InterPro" id="IPR013325">
    <property type="entry name" value="RNA_pol_sigma_r2"/>
</dbReference>
<dbReference type="InterPro" id="IPR014289">
    <property type="entry name" value="RNA_pol_sigma-24-rel"/>
</dbReference>
<dbReference type="PANTHER" id="PTHR43133:SF8">
    <property type="entry name" value="RNA POLYMERASE SIGMA FACTOR HI_1459-RELATED"/>
    <property type="match status" value="1"/>
</dbReference>
<proteinExistence type="inferred from homology"/>
<dbReference type="NCBIfam" id="TIGR02937">
    <property type="entry name" value="sigma70-ECF"/>
    <property type="match status" value="1"/>
</dbReference>
<dbReference type="Proteomes" id="UP000288178">
    <property type="component" value="Unassembled WGS sequence"/>
</dbReference>
<accession>A0A3S3SAC9</accession>
<dbReference type="GO" id="GO:0016987">
    <property type="term" value="F:sigma factor activity"/>
    <property type="evidence" value="ECO:0007669"/>
    <property type="project" value="UniProtKB-KW"/>
</dbReference>
<feature type="domain" description="RNA polymerase sigma-70 region 2" evidence="6">
    <location>
        <begin position="54"/>
        <end position="117"/>
    </location>
</feature>
<protein>
    <submittedName>
        <fullName evidence="8">Sigma-70 family RNA polymerase sigma factor</fullName>
    </submittedName>
</protein>
<gene>
    <name evidence="8" type="ORF">ENE75_18420</name>
</gene>
<evidence type="ECO:0000256" key="1">
    <source>
        <dbReference type="ARBA" id="ARBA00010641"/>
    </source>
</evidence>
<dbReference type="InterPro" id="IPR013324">
    <property type="entry name" value="RNA_pol_sigma_r3/r4-like"/>
</dbReference>
<dbReference type="Gene3D" id="1.10.1740.10">
    <property type="match status" value="1"/>
</dbReference>
<dbReference type="InterPro" id="IPR036388">
    <property type="entry name" value="WH-like_DNA-bd_sf"/>
</dbReference>
<evidence type="ECO:0000313" key="9">
    <source>
        <dbReference type="Proteomes" id="UP000288178"/>
    </source>
</evidence>
<dbReference type="GO" id="GO:0003677">
    <property type="term" value="F:DNA binding"/>
    <property type="evidence" value="ECO:0007669"/>
    <property type="project" value="UniProtKB-KW"/>
</dbReference>
<dbReference type="AlphaFoldDB" id="A0A3S3SAC9"/>
<dbReference type="PANTHER" id="PTHR43133">
    <property type="entry name" value="RNA POLYMERASE ECF-TYPE SIGMA FACTO"/>
    <property type="match status" value="1"/>
</dbReference>
<reference evidence="8 9" key="1">
    <citation type="submission" date="2019-01" db="EMBL/GenBank/DDBJ databases">
        <authorList>
            <person name="Chen W.-M."/>
        </authorList>
    </citation>
    <scope>NUCLEOTIDE SEQUENCE [LARGE SCALE GENOMIC DNA]</scope>
    <source>
        <strain evidence="8 9">ICH-3</strain>
    </source>
</reference>
<dbReference type="InterPro" id="IPR007627">
    <property type="entry name" value="RNA_pol_sigma70_r2"/>
</dbReference>
<dbReference type="GO" id="GO:0006352">
    <property type="term" value="P:DNA-templated transcription initiation"/>
    <property type="evidence" value="ECO:0007669"/>
    <property type="project" value="InterPro"/>
</dbReference>
<keyword evidence="9" id="KW-1185">Reference proteome</keyword>
<dbReference type="EMBL" id="SACT01000007">
    <property type="protein sequence ID" value="RVT49626.1"/>
    <property type="molecule type" value="Genomic_DNA"/>
</dbReference>
<keyword evidence="3" id="KW-0731">Sigma factor</keyword>
<dbReference type="Gene3D" id="1.10.10.10">
    <property type="entry name" value="Winged helix-like DNA-binding domain superfamily/Winged helix DNA-binding domain"/>
    <property type="match status" value="1"/>
</dbReference>
<dbReference type="InterPro" id="IPR039425">
    <property type="entry name" value="RNA_pol_sigma-70-like"/>
</dbReference>
<dbReference type="Pfam" id="PF08281">
    <property type="entry name" value="Sigma70_r4_2"/>
    <property type="match status" value="1"/>
</dbReference>
<dbReference type="CDD" id="cd06171">
    <property type="entry name" value="Sigma70_r4"/>
    <property type="match status" value="1"/>
</dbReference>
<organism evidence="8 9">
    <name type="scientific">Rubrivivax albus</name>
    <dbReference type="NCBI Taxonomy" id="2499835"/>
    <lineage>
        <taxon>Bacteria</taxon>
        <taxon>Pseudomonadati</taxon>
        <taxon>Pseudomonadota</taxon>
        <taxon>Betaproteobacteria</taxon>
        <taxon>Burkholderiales</taxon>
        <taxon>Sphaerotilaceae</taxon>
        <taxon>Rubrivivax</taxon>
    </lineage>
</organism>
<feature type="domain" description="RNA polymerase sigma factor 70 region 4 type 2" evidence="7">
    <location>
        <begin position="167"/>
        <end position="214"/>
    </location>
</feature>
<dbReference type="InterPro" id="IPR014284">
    <property type="entry name" value="RNA_pol_sigma-70_dom"/>
</dbReference>
<keyword evidence="2" id="KW-0805">Transcription regulation</keyword>
<evidence type="ECO:0000256" key="5">
    <source>
        <dbReference type="ARBA" id="ARBA00023163"/>
    </source>
</evidence>
<name>A0A3S3SAC9_9BURK</name>